<gene>
    <name evidence="2" type="ORF">STRPS_1204</name>
</gene>
<evidence type="ECO:0000259" key="1">
    <source>
        <dbReference type="Pfam" id="PF10026"/>
    </source>
</evidence>
<dbReference type="Proteomes" id="UP000003217">
    <property type="component" value="Unassembled WGS sequence"/>
</dbReference>
<proteinExistence type="predicted"/>
<evidence type="ECO:0000313" key="2">
    <source>
        <dbReference type="EMBL" id="EHI64252.1"/>
    </source>
</evidence>
<accession>G5K7P5</accession>
<comment type="caution">
    <text evidence="2">The sequence shown here is derived from an EMBL/GenBank/DDBJ whole genome shotgun (WGS) entry which is preliminary data.</text>
</comment>
<protein>
    <submittedName>
        <fullName evidence="2">Zn-dependent protease</fullName>
    </submittedName>
</protein>
<organism evidence="2 3">
    <name type="scientific">Streptococcus pseudoporcinus LQ 940-04</name>
    <dbReference type="NCBI Taxonomy" id="875093"/>
    <lineage>
        <taxon>Bacteria</taxon>
        <taxon>Bacillati</taxon>
        <taxon>Bacillota</taxon>
        <taxon>Bacilli</taxon>
        <taxon>Lactobacillales</taxon>
        <taxon>Streptococcaceae</taxon>
        <taxon>Streptococcus</taxon>
    </lineage>
</organism>
<keyword evidence="2" id="KW-0645">Protease</keyword>
<name>G5K7P5_9STRE</name>
<dbReference type="Pfam" id="PF10026">
    <property type="entry name" value="DUF2268"/>
    <property type="match status" value="1"/>
</dbReference>
<reference evidence="2 3" key="1">
    <citation type="journal article" date="2014" name="Int. J. Syst. Evol. Microbiol.">
        <title>Phylogenomics and the dynamic genome evolution of the genus Streptococcus.</title>
        <authorList>
            <consortium name="The Broad Institute Genome Sequencing Platform"/>
            <person name="Richards V.P."/>
            <person name="Palmer S.R."/>
            <person name="Pavinski Bitar P.D."/>
            <person name="Qin X."/>
            <person name="Weinstock G.M."/>
            <person name="Highlander S.K."/>
            <person name="Town C.D."/>
            <person name="Burne R.A."/>
            <person name="Stanhope M.J."/>
        </authorList>
    </citation>
    <scope>NUCLEOTIDE SEQUENCE [LARGE SCALE GENOMIC DNA]</scope>
    <source>
        <strain evidence="2 3">LQ 940-04</strain>
    </source>
</reference>
<keyword evidence="3" id="KW-1185">Reference proteome</keyword>
<keyword evidence="2" id="KW-0378">Hydrolase</keyword>
<dbReference type="InterPro" id="IPR018728">
    <property type="entry name" value="DUF2268"/>
</dbReference>
<dbReference type="OrthoDB" id="148961at2"/>
<dbReference type="GO" id="GO:0008233">
    <property type="term" value="F:peptidase activity"/>
    <property type="evidence" value="ECO:0007669"/>
    <property type="project" value="UniProtKB-KW"/>
</dbReference>
<dbReference type="EMBL" id="AEUY02000005">
    <property type="protein sequence ID" value="EHI64252.1"/>
    <property type="molecule type" value="Genomic_DNA"/>
</dbReference>
<sequence>MMQLHLIESDKIYKEILETPIEKRDELFKQKLLVPFIKKFKKQHISFDENIPFNVMTLMSFMHKMPKDLVEEDISSINSFDENFWKNITNAFYHSIETFTSKGIKLPVKDYYLTALLGNPNSPMMAINENYSGDGGIPGYIFLSLVPNDYTINRIPSAVAHECNHNIRYQFIEWGKGSLKEMIVSEGLAENFAEKMYGKENIGPWVTKNTLDTLNQVIKPIIKENLSIDNMQEAMSYLYGDEITKMQGGKSVGLPYASGYTCGYYLIKYYLQKTGLTIEEATLKTADEILSEVNEFWTEISYF</sequence>
<dbReference type="GO" id="GO:0006508">
    <property type="term" value="P:proteolysis"/>
    <property type="evidence" value="ECO:0007669"/>
    <property type="project" value="UniProtKB-KW"/>
</dbReference>
<dbReference type="AlphaFoldDB" id="G5K7P5"/>
<feature type="domain" description="DUF2268" evidence="1">
    <location>
        <begin position="84"/>
        <end position="290"/>
    </location>
</feature>
<evidence type="ECO:0000313" key="3">
    <source>
        <dbReference type="Proteomes" id="UP000003217"/>
    </source>
</evidence>